<gene>
    <name evidence="1" type="ORF">SAMN04487958_1093</name>
</gene>
<dbReference type="AlphaFoldDB" id="A0A1H9VDL7"/>
<evidence type="ECO:0000313" key="2">
    <source>
        <dbReference type="Proteomes" id="UP000198505"/>
    </source>
</evidence>
<evidence type="ECO:0000313" key="1">
    <source>
        <dbReference type="EMBL" id="SES19327.1"/>
    </source>
</evidence>
<dbReference type="STRING" id="416874.SAMN04487958_1093"/>
<protein>
    <recommendedName>
        <fullName evidence="3">Glycosaminoglycan attachment site</fullName>
    </recommendedName>
</protein>
<evidence type="ECO:0008006" key="3">
    <source>
        <dbReference type="Google" id="ProtNLM"/>
    </source>
</evidence>
<dbReference type="RefSeq" id="WP_092828653.1">
    <property type="nucleotide sequence ID" value="NZ_FOGS01000009.1"/>
</dbReference>
<name>A0A1H9VDL7_9GAMM</name>
<keyword evidence="2" id="KW-1185">Reference proteome</keyword>
<reference evidence="2" key="1">
    <citation type="submission" date="2016-10" db="EMBL/GenBank/DDBJ databases">
        <authorList>
            <person name="Varghese N."/>
            <person name="Submissions S."/>
        </authorList>
    </citation>
    <scope>NUCLEOTIDE SEQUENCE [LARGE SCALE GENOMIC DNA]</scope>
    <source>
        <strain evidence="2">CGMCC 1.6495</strain>
    </source>
</reference>
<sequence length="342" mass="39091">MIELPLFTDVAKIDAQHPIYKMIRDGDYEAERKVLLDWSRGFEDRDGKFCHEFQTSFEPCLWELYIHAFLKEIKVSVDFKYDAPDFVVNAEQPFCIEATISAPAHGQKPPHGYSMDSMPDDFNRFNQEATIRFCNSFTSKVRKLRERYSKLPQAQDKPFIIAIASFDRPFSHMSAMRPVISALYGLYHDEMKTIETGSPEMISYNVDGVVKNDNVNIDLGYFCSPNYSDVSAVIFSSLATWGKVRAVAENPTAMTMYTTYHPNPGSLHPTIKHTQKSEYYEHLLDGLCILHNPFANNPLKPGTLSHERLAQGFVRDDGELDFEAPDDFLLMRSLMSIKPAKE</sequence>
<dbReference type="EMBL" id="FOGS01000009">
    <property type="protein sequence ID" value="SES19327.1"/>
    <property type="molecule type" value="Genomic_DNA"/>
</dbReference>
<organism evidence="1 2">
    <name type="scientific">Vreelandella subterranea</name>
    <dbReference type="NCBI Taxonomy" id="416874"/>
    <lineage>
        <taxon>Bacteria</taxon>
        <taxon>Pseudomonadati</taxon>
        <taxon>Pseudomonadota</taxon>
        <taxon>Gammaproteobacteria</taxon>
        <taxon>Oceanospirillales</taxon>
        <taxon>Halomonadaceae</taxon>
        <taxon>Vreelandella</taxon>
    </lineage>
</organism>
<proteinExistence type="predicted"/>
<dbReference type="Proteomes" id="UP000198505">
    <property type="component" value="Unassembled WGS sequence"/>
</dbReference>
<accession>A0A1H9VDL7</accession>